<dbReference type="AlphaFoldDB" id="A0A1J0KSU5"/>
<accession>A0A1J0KSU5</accession>
<organism evidence="1 2">
    <name type="scientific">Francisella frigiditurris</name>
    <dbReference type="NCBI Taxonomy" id="1542390"/>
    <lineage>
        <taxon>Bacteria</taxon>
        <taxon>Pseudomonadati</taxon>
        <taxon>Pseudomonadota</taxon>
        <taxon>Gammaproteobacteria</taxon>
        <taxon>Thiotrichales</taxon>
        <taxon>Francisellaceae</taxon>
        <taxon>Francisella</taxon>
    </lineage>
</organism>
<dbReference type="Proteomes" id="UP000182521">
    <property type="component" value="Chromosome"/>
</dbReference>
<dbReference type="OrthoDB" id="4825649at2"/>
<dbReference type="STRING" id="1542390.KX01_1291"/>
<proteinExistence type="predicted"/>
<dbReference type="InterPro" id="IPR025460">
    <property type="entry name" value="DUF4280"/>
</dbReference>
<dbReference type="Pfam" id="PF14107">
    <property type="entry name" value="DUF4280"/>
    <property type="match status" value="1"/>
</dbReference>
<dbReference type="EMBL" id="CP009654">
    <property type="protein sequence ID" value="APC96848.1"/>
    <property type="molecule type" value="Genomic_DNA"/>
</dbReference>
<dbReference type="KEGG" id="frc:KX01_1291"/>
<name>A0A1J0KSU5_9GAMM</name>
<evidence type="ECO:0008006" key="3">
    <source>
        <dbReference type="Google" id="ProtNLM"/>
    </source>
</evidence>
<dbReference type="RefSeq" id="WP_071664193.1">
    <property type="nucleotide sequence ID" value="NZ_CP009654.1"/>
</dbReference>
<keyword evidence="2" id="KW-1185">Reference proteome</keyword>
<gene>
    <name evidence="1" type="ORF">KX01_1291</name>
</gene>
<reference evidence="2" key="1">
    <citation type="submission" date="2014-10" db="EMBL/GenBank/DDBJ databases">
        <authorList>
            <person name="Kuske C.R."/>
            <person name="Challacombe J.F."/>
            <person name="Daligault H.E."/>
            <person name="Davenport K.W."/>
            <person name="Johnson S.L."/>
            <person name="Siddaramappa S."/>
            <person name="Petersen J.M."/>
        </authorList>
    </citation>
    <scope>NUCLEOTIDE SEQUENCE [LARGE SCALE GENOMIC DNA]</scope>
    <source>
        <strain evidence="2">CA97-1460</strain>
    </source>
</reference>
<protein>
    <recommendedName>
        <fullName evidence="3">DUF4280 domain-containing protein</fullName>
    </recommendedName>
</protein>
<evidence type="ECO:0000313" key="2">
    <source>
        <dbReference type="Proteomes" id="UP000182521"/>
    </source>
</evidence>
<sequence>MTIMVVNGSVLKCSFGMTPSKILVTSQGRTISGDSIATISDYLPMKNIQSFGMCTTQSNPAVASATAAALGTPTPAPCIPNIAATWTPGSKNTKIDNKPILIKNDMCTCIYGGVITINSIPQFKSKTL</sequence>
<evidence type="ECO:0000313" key="1">
    <source>
        <dbReference type="EMBL" id="APC96848.1"/>
    </source>
</evidence>